<feature type="transmembrane region" description="Helical" evidence="5">
    <location>
        <begin position="125"/>
        <end position="150"/>
    </location>
</feature>
<evidence type="ECO:0000256" key="5">
    <source>
        <dbReference type="SAM" id="Phobius"/>
    </source>
</evidence>
<name>A0A170WKD0_TRIIF</name>
<dbReference type="EMBL" id="GEMB01005512">
    <property type="protein sequence ID" value="JAR97809.1"/>
    <property type="molecule type" value="Transcribed_RNA"/>
</dbReference>
<evidence type="ECO:0000313" key="7">
    <source>
        <dbReference type="EMBL" id="JAR97809.1"/>
    </source>
</evidence>
<organism evidence="7">
    <name type="scientific">Triatoma infestans</name>
    <name type="common">Assassin bug</name>
    <dbReference type="NCBI Taxonomy" id="30076"/>
    <lineage>
        <taxon>Eukaryota</taxon>
        <taxon>Metazoa</taxon>
        <taxon>Ecdysozoa</taxon>
        <taxon>Arthropoda</taxon>
        <taxon>Hexapoda</taxon>
        <taxon>Insecta</taxon>
        <taxon>Pterygota</taxon>
        <taxon>Neoptera</taxon>
        <taxon>Paraneoptera</taxon>
        <taxon>Hemiptera</taxon>
        <taxon>Heteroptera</taxon>
        <taxon>Panheteroptera</taxon>
        <taxon>Cimicomorpha</taxon>
        <taxon>Reduviidae</taxon>
        <taxon>Triatominae</taxon>
        <taxon>Triatoma</taxon>
    </lineage>
</organism>
<keyword evidence="4 5" id="KW-0472">Membrane</keyword>
<feature type="transmembrane region" description="Helical" evidence="5">
    <location>
        <begin position="97"/>
        <end position="119"/>
    </location>
</feature>
<dbReference type="InterPro" id="IPR050549">
    <property type="entry name" value="MFS_Trehalose_Transporter"/>
</dbReference>
<evidence type="ECO:0000256" key="2">
    <source>
        <dbReference type="ARBA" id="ARBA00022692"/>
    </source>
</evidence>
<sequence>TFTLNELEKGSIASFIHIGEMIAMIPTSYMQNALGRKCVLILTIPLQLLAWLLIYFLHYVWAILLARILMGLWIGFYFTACPAYMSESSEISVRGRVIAQLKILSLCGYFFQTIVGAYLSYDAVAIISFMITFFLYVSILYIPESIYSLLRLNR</sequence>
<dbReference type="AlphaFoldDB" id="A0A170WKD0"/>
<dbReference type="InterPro" id="IPR020846">
    <property type="entry name" value="MFS_dom"/>
</dbReference>
<dbReference type="PANTHER" id="PTHR48021:SF1">
    <property type="entry name" value="GH07001P-RELATED"/>
    <property type="match status" value="1"/>
</dbReference>
<dbReference type="InterPro" id="IPR011701">
    <property type="entry name" value="MFS"/>
</dbReference>
<dbReference type="InterPro" id="IPR036259">
    <property type="entry name" value="MFS_trans_sf"/>
</dbReference>
<accession>A0A170WKD0</accession>
<keyword evidence="2 5" id="KW-0812">Transmembrane</keyword>
<feature type="domain" description="Major facilitator superfamily (MFS) profile" evidence="6">
    <location>
        <begin position="1"/>
        <end position="154"/>
    </location>
</feature>
<protein>
    <submittedName>
        <fullName evidence="7">Facilitated trehalose transporter tret1-like protein</fullName>
    </submittedName>
</protein>
<feature type="transmembrane region" description="Helical" evidence="5">
    <location>
        <begin position="64"/>
        <end position="85"/>
    </location>
</feature>
<feature type="non-terminal residue" evidence="7">
    <location>
        <position position="154"/>
    </location>
</feature>
<evidence type="ECO:0000256" key="3">
    <source>
        <dbReference type="ARBA" id="ARBA00022989"/>
    </source>
</evidence>
<evidence type="ECO:0000256" key="4">
    <source>
        <dbReference type="ARBA" id="ARBA00023136"/>
    </source>
</evidence>
<dbReference type="GO" id="GO:0016020">
    <property type="term" value="C:membrane"/>
    <property type="evidence" value="ECO:0007669"/>
    <property type="project" value="UniProtKB-SubCell"/>
</dbReference>
<evidence type="ECO:0000256" key="1">
    <source>
        <dbReference type="ARBA" id="ARBA00004141"/>
    </source>
</evidence>
<evidence type="ECO:0000259" key="6">
    <source>
        <dbReference type="PROSITE" id="PS50850"/>
    </source>
</evidence>
<feature type="non-terminal residue" evidence="7">
    <location>
        <position position="1"/>
    </location>
</feature>
<dbReference type="PANTHER" id="PTHR48021">
    <property type="match status" value="1"/>
</dbReference>
<dbReference type="PROSITE" id="PS50850">
    <property type="entry name" value="MFS"/>
    <property type="match status" value="1"/>
</dbReference>
<keyword evidence="3 5" id="KW-1133">Transmembrane helix</keyword>
<dbReference type="Gene3D" id="1.20.1250.20">
    <property type="entry name" value="MFS general substrate transporter like domains"/>
    <property type="match status" value="1"/>
</dbReference>
<dbReference type="GO" id="GO:0022857">
    <property type="term" value="F:transmembrane transporter activity"/>
    <property type="evidence" value="ECO:0007669"/>
    <property type="project" value="InterPro"/>
</dbReference>
<dbReference type="Pfam" id="PF07690">
    <property type="entry name" value="MFS_1"/>
    <property type="match status" value="1"/>
</dbReference>
<reference evidence="7" key="1">
    <citation type="submission" date="2016-04" db="EMBL/GenBank/DDBJ databases">
        <authorList>
            <person name="Calderon-Fernandez G.M.Sr."/>
        </authorList>
    </citation>
    <scope>NUCLEOTIDE SEQUENCE</scope>
    <source>
        <strain evidence="7">Int1</strain>
        <tissue evidence="7">Integument</tissue>
    </source>
</reference>
<dbReference type="SUPFAM" id="SSF103473">
    <property type="entry name" value="MFS general substrate transporter"/>
    <property type="match status" value="1"/>
</dbReference>
<dbReference type="PROSITE" id="PS00217">
    <property type="entry name" value="SUGAR_TRANSPORT_2"/>
    <property type="match status" value="1"/>
</dbReference>
<reference evidence="7" key="2">
    <citation type="journal article" date="2017" name="J. Med. Entomol.">
        <title>Transcriptome Analysis of the Triatoma infestans (Hemiptera: Reduviidae) Integument.</title>
        <authorList>
            <person name="Calderon-Fernandez G.M."/>
            <person name="Moriconi D.E."/>
            <person name="Dulbecco A.B."/>
            <person name="Juarez M.P."/>
        </authorList>
    </citation>
    <scope>NUCLEOTIDE SEQUENCE</scope>
    <source>
        <strain evidence="7">Int1</strain>
        <tissue evidence="7">Integument</tissue>
    </source>
</reference>
<dbReference type="InterPro" id="IPR005829">
    <property type="entry name" value="Sugar_transporter_CS"/>
</dbReference>
<feature type="transmembrane region" description="Helical" evidence="5">
    <location>
        <begin position="38"/>
        <end position="58"/>
    </location>
</feature>
<comment type="subcellular location">
    <subcellularLocation>
        <location evidence="1">Membrane</location>
        <topology evidence="1">Multi-pass membrane protein</topology>
    </subcellularLocation>
</comment>
<proteinExistence type="predicted"/>